<evidence type="ECO:0000313" key="1">
    <source>
        <dbReference type="EMBL" id="KAJ8885999.1"/>
    </source>
</evidence>
<keyword evidence="2" id="KW-1185">Reference proteome</keyword>
<dbReference type="Proteomes" id="UP001159363">
    <property type="component" value="Chromosome X"/>
</dbReference>
<accession>A0ABQ9HPC5</accession>
<organism evidence="1 2">
    <name type="scientific">Dryococelus australis</name>
    <dbReference type="NCBI Taxonomy" id="614101"/>
    <lineage>
        <taxon>Eukaryota</taxon>
        <taxon>Metazoa</taxon>
        <taxon>Ecdysozoa</taxon>
        <taxon>Arthropoda</taxon>
        <taxon>Hexapoda</taxon>
        <taxon>Insecta</taxon>
        <taxon>Pterygota</taxon>
        <taxon>Neoptera</taxon>
        <taxon>Polyneoptera</taxon>
        <taxon>Phasmatodea</taxon>
        <taxon>Verophasmatodea</taxon>
        <taxon>Anareolatae</taxon>
        <taxon>Phasmatidae</taxon>
        <taxon>Eurycanthinae</taxon>
        <taxon>Dryococelus</taxon>
    </lineage>
</organism>
<dbReference type="EMBL" id="JARBHB010000004">
    <property type="protein sequence ID" value="KAJ8885999.1"/>
    <property type="molecule type" value="Genomic_DNA"/>
</dbReference>
<protein>
    <submittedName>
        <fullName evidence="1">Uncharacterized protein</fullName>
    </submittedName>
</protein>
<proteinExistence type="predicted"/>
<comment type="caution">
    <text evidence="1">The sequence shown here is derived from an EMBL/GenBank/DDBJ whole genome shotgun (WGS) entry which is preliminary data.</text>
</comment>
<name>A0ABQ9HPC5_9NEOP</name>
<evidence type="ECO:0000313" key="2">
    <source>
        <dbReference type="Proteomes" id="UP001159363"/>
    </source>
</evidence>
<reference evidence="1 2" key="1">
    <citation type="submission" date="2023-02" db="EMBL/GenBank/DDBJ databases">
        <title>LHISI_Scaffold_Assembly.</title>
        <authorList>
            <person name="Stuart O.P."/>
            <person name="Cleave R."/>
            <person name="Magrath M.J.L."/>
            <person name="Mikheyev A.S."/>
        </authorList>
    </citation>
    <scope>NUCLEOTIDE SEQUENCE [LARGE SCALE GENOMIC DNA]</scope>
    <source>
        <strain evidence="1">Daus_M_001</strain>
        <tissue evidence="1">Leg muscle</tissue>
    </source>
</reference>
<sequence>MSHLLIEEERLSSSEGTAVALAGAKNQGASSVGKKIHISKLALETKLKKLEVVYIKEEYLIKNSKENLKKDKSETESNINVFMGIHIEDMYKVCWYMVTGVNYYGKMRVLVMRVDNLYKMNFVSNEMPLVQSPACETASPFSFTVCPMEVDKFDHYN</sequence>
<gene>
    <name evidence="1" type="ORF">PR048_012205</name>
</gene>